<gene>
    <name evidence="1" type="ORF">GWP43_00820</name>
</gene>
<dbReference type="KEGG" id="trz:GWP43_00820"/>
<evidence type="ECO:0000313" key="2">
    <source>
        <dbReference type="Proteomes" id="UP000464374"/>
    </source>
</evidence>
<reference evidence="1 2" key="1">
    <citation type="submission" date="2020-01" db="EMBL/GenBank/DDBJ databases">
        <title>Complete genome sequence of a human oral phylogroup 1 Treponema sp. strain ATCC 700766, originally isolated from periodontitis dental plaque.</title>
        <authorList>
            <person name="Chan Y."/>
            <person name="Huo Y.-B."/>
            <person name="Yu X.-L."/>
            <person name="Zeng H."/>
            <person name="Leung W.-K."/>
            <person name="Watt R.M."/>
        </authorList>
    </citation>
    <scope>NUCLEOTIDE SEQUENCE [LARGE SCALE GENOMIC DNA]</scope>
    <source>
        <strain evidence="1 2">OMZ 804</strain>
    </source>
</reference>
<dbReference type="RefSeq" id="WP_162662046.1">
    <property type="nucleotide sequence ID" value="NZ_CP048020.1"/>
</dbReference>
<dbReference type="EMBL" id="CP048020">
    <property type="protein sequence ID" value="QHX42233.1"/>
    <property type="molecule type" value="Genomic_DNA"/>
</dbReference>
<organism evidence="1 2">
    <name type="scientific">Treponema vincentii</name>
    <dbReference type="NCBI Taxonomy" id="69710"/>
    <lineage>
        <taxon>Bacteria</taxon>
        <taxon>Pseudomonadati</taxon>
        <taxon>Spirochaetota</taxon>
        <taxon>Spirochaetia</taxon>
        <taxon>Spirochaetales</taxon>
        <taxon>Treponemataceae</taxon>
        <taxon>Treponema</taxon>
    </lineage>
</organism>
<accession>A0A6P1XYX0</accession>
<sequence length="253" mass="29251">MRRSVVAAALIVGSIVIYGGCGNGIYGIVARDQGDPDTFYLNVDSFSEENVIRCSWAKDERCDRYIVMRSEDREPLHFEKVYEGDGTRYEDAVLKEDTRYLYRLDKVRGKRGFKGKTHYMGIYSKQVKDVYEPNDKKENAVLLESDKQANVYYYRSTEGTILEDEDWYKIRVPARRQAKITIIYNVANQPFVITKPYNGEEERPATNGFVEIKNDTDYERELRFKISLDKNIVVSGSAGGACYRYTLRLLSIE</sequence>
<evidence type="ECO:0000313" key="1">
    <source>
        <dbReference type="EMBL" id="QHX42233.1"/>
    </source>
</evidence>
<protein>
    <submittedName>
        <fullName evidence="1">Uncharacterized protein</fullName>
    </submittedName>
</protein>
<dbReference type="Gene3D" id="2.60.40.10">
    <property type="entry name" value="Immunoglobulins"/>
    <property type="match status" value="1"/>
</dbReference>
<dbReference type="Proteomes" id="UP000464374">
    <property type="component" value="Chromosome"/>
</dbReference>
<dbReference type="AlphaFoldDB" id="A0A6P1XYX0"/>
<dbReference type="InterPro" id="IPR013783">
    <property type="entry name" value="Ig-like_fold"/>
</dbReference>
<proteinExistence type="predicted"/>
<name>A0A6P1XYX0_9SPIR</name>